<gene>
    <name evidence="2" type="ORF">NCTC12022_02137</name>
</gene>
<sequence length="49" mass="5604">MNTTNILLLAATNATYTVRFSLISIILLTIPHLIYQVIRLFCWPARKQG</sequence>
<keyword evidence="1" id="KW-0812">Transmembrane</keyword>
<dbReference type="Proteomes" id="UP000251942">
    <property type="component" value="Unassembled WGS sequence"/>
</dbReference>
<dbReference type="AlphaFoldDB" id="A0A2X1QT53"/>
<organism evidence="2 3">
    <name type="scientific">Legionella feeleii</name>
    <dbReference type="NCBI Taxonomy" id="453"/>
    <lineage>
        <taxon>Bacteria</taxon>
        <taxon>Pseudomonadati</taxon>
        <taxon>Pseudomonadota</taxon>
        <taxon>Gammaproteobacteria</taxon>
        <taxon>Legionellales</taxon>
        <taxon>Legionellaceae</taxon>
        <taxon>Legionella</taxon>
    </lineage>
</organism>
<feature type="transmembrane region" description="Helical" evidence="1">
    <location>
        <begin position="20"/>
        <end position="42"/>
    </location>
</feature>
<evidence type="ECO:0000256" key="1">
    <source>
        <dbReference type="SAM" id="Phobius"/>
    </source>
</evidence>
<evidence type="ECO:0000313" key="2">
    <source>
        <dbReference type="EMBL" id="SPX61397.1"/>
    </source>
</evidence>
<evidence type="ECO:0000313" key="3">
    <source>
        <dbReference type="Proteomes" id="UP000251942"/>
    </source>
</evidence>
<dbReference type="EMBL" id="UASS01000020">
    <property type="protein sequence ID" value="SPX61397.1"/>
    <property type="molecule type" value="Genomic_DNA"/>
</dbReference>
<keyword evidence="1" id="KW-1133">Transmembrane helix</keyword>
<proteinExistence type="predicted"/>
<protein>
    <submittedName>
        <fullName evidence="2">Uncharacterized protein</fullName>
    </submittedName>
</protein>
<dbReference type="RefSeq" id="WP_156413386.1">
    <property type="nucleotide sequence ID" value="NZ_CAAAHT010000001.1"/>
</dbReference>
<name>A0A2X1QT53_9GAMM</name>
<accession>A0A2X1QT53</accession>
<keyword evidence="1" id="KW-0472">Membrane</keyword>
<reference evidence="2 3" key="1">
    <citation type="submission" date="2018-06" db="EMBL/GenBank/DDBJ databases">
        <authorList>
            <consortium name="Pathogen Informatics"/>
            <person name="Doyle S."/>
        </authorList>
    </citation>
    <scope>NUCLEOTIDE SEQUENCE [LARGE SCALE GENOMIC DNA]</scope>
    <source>
        <strain evidence="2 3">NCTC12022</strain>
    </source>
</reference>